<dbReference type="GO" id="GO:0016787">
    <property type="term" value="F:hydrolase activity"/>
    <property type="evidence" value="ECO:0007669"/>
    <property type="project" value="UniProtKB-KW"/>
</dbReference>
<evidence type="ECO:0000259" key="1">
    <source>
        <dbReference type="Pfam" id="PF12704"/>
    </source>
</evidence>
<dbReference type="EC" id="3.6.3.-" evidence="2"/>
<organism evidence="2 3">
    <name type="scientific">Rodentibacter pneumotropicus</name>
    <dbReference type="NCBI Taxonomy" id="758"/>
    <lineage>
        <taxon>Bacteria</taxon>
        <taxon>Pseudomonadati</taxon>
        <taxon>Pseudomonadota</taxon>
        <taxon>Gammaproteobacteria</taxon>
        <taxon>Pasteurellales</taxon>
        <taxon>Pasteurellaceae</taxon>
        <taxon>Rodentibacter</taxon>
    </lineage>
</organism>
<proteinExistence type="predicted"/>
<dbReference type="InterPro" id="IPR050250">
    <property type="entry name" value="Macrolide_Exporter_MacB"/>
</dbReference>
<dbReference type="AlphaFoldDB" id="A0A3S4VE53"/>
<dbReference type="GO" id="GO:0022857">
    <property type="term" value="F:transmembrane transporter activity"/>
    <property type="evidence" value="ECO:0007669"/>
    <property type="project" value="TreeGrafter"/>
</dbReference>
<dbReference type="Proteomes" id="UP000278733">
    <property type="component" value="Chromosome"/>
</dbReference>
<reference evidence="2 3" key="1">
    <citation type="submission" date="2018-12" db="EMBL/GenBank/DDBJ databases">
        <authorList>
            <consortium name="Pathogen Informatics"/>
        </authorList>
    </citation>
    <scope>NUCLEOTIDE SEQUENCE [LARGE SCALE GENOMIC DNA]</scope>
    <source>
        <strain evidence="2 3">NCTC8284</strain>
    </source>
</reference>
<dbReference type="PANTHER" id="PTHR30572:SF14">
    <property type="entry name" value="MACROLIDE EXPORT ATP-BINDING_PERMEASE PROTEIN MACB"/>
    <property type="match status" value="1"/>
</dbReference>
<evidence type="ECO:0000313" key="3">
    <source>
        <dbReference type="Proteomes" id="UP000278733"/>
    </source>
</evidence>
<name>A0A3S4VE53_9PAST</name>
<dbReference type="PANTHER" id="PTHR30572">
    <property type="entry name" value="MEMBRANE COMPONENT OF TRANSPORTER-RELATED"/>
    <property type="match status" value="1"/>
</dbReference>
<gene>
    <name evidence="2" type="primary">macB_5</name>
    <name evidence="2" type="ORF">NCTC8284_01985</name>
</gene>
<keyword evidence="2" id="KW-0378">Hydrolase</keyword>
<accession>A0A3S4VE53</accession>
<dbReference type="Pfam" id="PF12704">
    <property type="entry name" value="MacB_PCD"/>
    <property type="match status" value="1"/>
</dbReference>
<sequence length="144" mass="15263">MSVSAIVAHKMRSLLTMLGIIIGITSVVSVVALGNGSQQKILENIKGIGTSTMTIFNGTGFGDRRAEQMQNLTVNDANALNQQSYVQSVTPNSSSSGTLVYGNQTFSSTSLKGVGEQYFDVEGLTLKQGNLFSAQDVLEIIKSP</sequence>
<dbReference type="EMBL" id="LR134405">
    <property type="protein sequence ID" value="VEH66805.1"/>
    <property type="molecule type" value="Genomic_DNA"/>
</dbReference>
<dbReference type="GO" id="GO:0005886">
    <property type="term" value="C:plasma membrane"/>
    <property type="evidence" value="ECO:0007669"/>
    <property type="project" value="TreeGrafter"/>
</dbReference>
<dbReference type="KEGG" id="rpne:NCTC8284_01985"/>
<evidence type="ECO:0000313" key="2">
    <source>
        <dbReference type="EMBL" id="VEH66805.1"/>
    </source>
</evidence>
<feature type="domain" description="MacB-like periplasmic core" evidence="1">
    <location>
        <begin position="13"/>
        <end position="137"/>
    </location>
</feature>
<dbReference type="InterPro" id="IPR025857">
    <property type="entry name" value="MacB_PCD"/>
</dbReference>
<protein>
    <submittedName>
        <fullName evidence="2">Antimicrobial peptide ABC transporter permease</fullName>
        <ecNumber evidence="2">3.6.3.-</ecNumber>
    </submittedName>
</protein>
<dbReference type="STRING" id="758.GCA_000730685_00879"/>